<evidence type="ECO:0000313" key="3">
    <source>
        <dbReference type="Proteomes" id="UP000005924"/>
    </source>
</evidence>
<name>A0A8T8LXI0_PSESX</name>
<protein>
    <submittedName>
        <fullName evidence="2">DUF4365 domain-containing protein</fullName>
    </submittedName>
</protein>
<proteinExistence type="predicted"/>
<accession>A0A8T8LXI0</accession>
<dbReference type="InterPro" id="IPR025375">
    <property type="entry name" value="DUF4365"/>
</dbReference>
<organism evidence="2 3">
    <name type="scientific">Pseudomonas syringae Cit 7</name>
    <dbReference type="NCBI Taxonomy" id="629264"/>
    <lineage>
        <taxon>Bacteria</taxon>
        <taxon>Pseudomonadati</taxon>
        <taxon>Pseudomonadota</taxon>
        <taxon>Gammaproteobacteria</taxon>
        <taxon>Pseudomonadales</taxon>
        <taxon>Pseudomonadaceae</taxon>
        <taxon>Pseudomonas</taxon>
        <taxon>Pseudomonas syringae</taxon>
    </lineage>
</organism>
<feature type="domain" description="DUF4365" evidence="1">
    <location>
        <begin position="22"/>
        <end position="142"/>
    </location>
</feature>
<dbReference type="RefSeq" id="WP_212632307.1">
    <property type="nucleotide sequence ID" value="NZ_CP073636.1"/>
</dbReference>
<gene>
    <name evidence="2" type="ORF">PSYCIT7_000120</name>
</gene>
<dbReference type="Proteomes" id="UP000005924">
    <property type="component" value="Chromosome"/>
</dbReference>
<evidence type="ECO:0000259" key="1">
    <source>
        <dbReference type="Pfam" id="PF14280"/>
    </source>
</evidence>
<evidence type="ECO:0000313" key="2">
    <source>
        <dbReference type="EMBL" id="QUP66110.1"/>
    </source>
</evidence>
<dbReference type="EMBL" id="CP073636">
    <property type="protein sequence ID" value="QUP66110.1"/>
    <property type="molecule type" value="Genomic_DNA"/>
</dbReference>
<dbReference type="AlphaFoldDB" id="A0A8T8LXI0"/>
<sequence length="603" mass="68777">MTPGEIGIEAGRIFTYNLPPNWIFRSQEDQNDHGIDAEIEVTAPNGVAQGSEFVFKVQIKGEANCTLLKGRKVVSFNLPTSKLRYYLSFNIPVILVVVEVSSETIYWLSITDNSELILKAKTIETSSIQLHIPTQNLIKRRDKKLAQNILDAVMVSWDFLALKGLKNSIKRFSNLDPQRLESNIEEMGNALYKAHHQKLENLLSDRDFPKIYKISSDLIKSAIVPAVDRFVAGLYYRIALKAAPLHQTMLDQANEIAHISMILIALAREERSANLRHYALGLARAAKLKYEIDSLMANNSAAKALNNTAEGYIFRIELHKQYRSVCISIKKIIDLLSLIASKGQYQILYETYLECVTSLILFRVIQKERGSEDSIDFFQNWMVTIFQFCLSYSFLSNDLDRAEKLYSLALHSKLFSEEERQALKIALNKITPQAHQSIISIEKTHKPKAEINFLKISTNEQKAYFRNTARNMGMDPEDPENLMGQIAARALINYDPTDIIKNCEHLFVHYMPGGIVAQTLQMHSAGGMHIIVCLKHKHANGTGNLLHLLYEPEIDIPGHGFKKSYCDKCSDCMPRATDWKWTLAWQEVEKLKHVEILKIFKEW</sequence>
<dbReference type="Pfam" id="PF14280">
    <property type="entry name" value="DUF4365"/>
    <property type="match status" value="1"/>
</dbReference>
<reference evidence="2" key="1">
    <citation type="journal article" date="2011" name="PLoS Pathog.">
        <title>Dynamic evolution of pathogenicity revealed by sequencing and comparative genomics of 19 Pseudomonas syringae isolates.</title>
        <authorList>
            <person name="Baltrus D.A."/>
            <person name="Nishimura M.T."/>
            <person name="Romanchuk A."/>
            <person name="Chang J.H."/>
            <person name="Mukhtar M.S."/>
            <person name="Cherkis K."/>
            <person name="Roach J."/>
            <person name="Grant S.R."/>
            <person name="Jones C.D."/>
            <person name="Dangl J.L."/>
        </authorList>
    </citation>
    <scope>NUCLEOTIDE SEQUENCE</scope>
    <source>
        <strain evidence="2">Cit 7</strain>
    </source>
</reference>
<reference evidence="2" key="2">
    <citation type="submission" date="2021-04" db="EMBL/GenBank/DDBJ databases">
        <title>A complete genome sequence for Pseudomonas syringae Cit7.</title>
        <authorList>
            <person name="Baltrus D.A."/>
        </authorList>
    </citation>
    <scope>NUCLEOTIDE SEQUENCE</scope>
    <source>
        <strain evidence="2">Cit 7</strain>
    </source>
</reference>